<name>A6IH05_RAT</name>
<dbReference type="AlphaFoldDB" id="A6IH05"/>
<accession>A6IH05</accession>
<protein>
    <submittedName>
        <fullName evidence="1">RCG41448</fullName>
    </submittedName>
</protein>
<evidence type="ECO:0000313" key="2">
    <source>
        <dbReference type="Proteomes" id="UP000234681"/>
    </source>
</evidence>
<reference evidence="2" key="1">
    <citation type="submission" date="2005-09" db="EMBL/GenBank/DDBJ databases">
        <authorList>
            <person name="Mural R.J."/>
            <person name="Li P.W."/>
            <person name="Adams M.D."/>
            <person name="Amanatides P.G."/>
            <person name="Baden-Tillson H."/>
            <person name="Barnstead M."/>
            <person name="Chin S.H."/>
            <person name="Dew I."/>
            <person name="Evans C.A."/>
            <person name="Ferriera S."/>
            <person name="Flanigan M."/>
            <person name="Fosler C."/>
            <person name="Glodek A."/>
            <person name="Gu Z."/>
            <person name="Holt R.A."/>
            <person name="Jennings D."/>
            <person name="Kraft C.L."/>
            <person name="Lu F."/>
            <person name="Nguyen T."/>
            <person name="Nusskern D.R."/>
            <person name="Pfannkoch C.M."/>
            <person name="Sitter C."/>
            <person name="Sutton G.G."/>
            <person name="Venter J.C."/>
            <person name="Wang Z."/>
            <person name="Woodage T."/>
            <person name="Zheng X.H."/>
            <person name="Zhong F."/>
        </authorList>
    </citation>
    <scope>NUCLEOTIDE SEQUENCE [LARGE SCALE GENOMIC DNA]</scope>
    <source>
        <strain>BN</strain>
        <strain evidence="2">Sprague-Dawley</strain>
    </source>
</reference>
<proteinExistence type="predicted"/>
<gene>
    <name evidence="1" type="ORF">rCG_41448</name>
</gene>
<dbReference type="EMBL" id="CH473961">
    <property type="protein sequence ID" value="EDM00953.1"/>
    <property type="molecule type" value="Genomic_DNA"/>
</dbReference>
<sequence length="38" mass="4469">MLRLDTWTHILYSSLLLILLLELKVADMKELKVIQSVK</sequence>
<organism evidence="1 2">
    <name type="scientific">Rattus norvegicus</name>
    <name type="common">Rat</name>
    <dbReference type="NCBI Taxonomy" id="10116"/>
    <lineage>
        <taxon>Eukaryota</taxon>
        <taxon>Metazoa</taxon>
        <taxon>Chordata</taxon>
        <taxon>Craniata</taxon>
        <taxon>Vertebrata</taxon>
        <taxon>Euteleostomi</taxon>
        <taxon>Mammalia</taxon>
        <taxon>Eutheria</taxon>
        <taxon>Euarchontoglires</taxon>
        <taxon>Glires</taxon>
        <taxon>Rodentia</taxon>
        <taxon>Myomorpha</taxon>
        <taxon>Muroidea</taxon>
        <taxon>Muridae</taxon>
        <taxon>Murinae</taxon>
        <taxon>Rattus</taxon>
    </lineage>
</organism>
<dbReference type="Proteomes" id="UP000234681">
    <property type="component" value="Chromosome 2"/>
</dbReference>
<evidence type="ECO:0000313" key="1">
    <source>
        <dbReference type="EMBL" id="EDM00953.1"/>
    </source>
</evidence>